<reference evidence="1" key="1">
    <citation type="submission" date="2020-10" db="EMBL/GenBank/DDBJ databases">
        <authorList>
            <person name="Gilroy R."/>
        </authorList>
    </citation>
    <scope>NUCLEOTIDE SEQUENCE</scope>
    <source>
        <strain evidence="1">13766</strain>
    </source>
</reference>
<gene>
    <name evidence="1" type="ORF">IAA84_00435</name>
</gene>
<accession>A0A9D1K4N9</accession>
<proteinExistence type="predicted"/>
<evidence type="ECO:0000313" key="2">
    <source>
        <dbReference type="Proteomes" id="UP000824140"/>
    </source>
</evidence>
<sequence length="52" mass="5261">MAESATVDLVSRTYVGRNLPAVEAPQAVIDFAGETVTVSLAAPSALPQAGFA</sequence>
<name>A0A9D1K4N9_9FIRM</name>
<dbReference type="Proteomes" id="UP000824140">
    <property type="component" value="Unassembled WGS sequence"/>
</dbReference>
<reference evidence="1" key="2">
    <citation type="journal article" date="2021" name="PeerJ">
        <title>Extensive microbial diversity within the chicken gut microbiome revealed by metagenomics and culture.</title>
        <authorList>
            <person name="Gilroy R."/>
            <person name="Ravi A."/>
            <person name="Getino M."/>
            <person name="Pursley I."/>
            <person name="Horton D.L."/>
            <person name="Alikhan N.F."/>
            <person name="Baker D."/>
            <person name="Gharbi K."/>
            <person name="Hall N."/>
            <person name="Watson M."/>
            <person name="Adriaenssens E.M."/>
            <person name="Foster-Nyarko E."/>
            <person name="Jarju S."/>
            <person name="Secka A."/>
            <person name="Antonio M."/>
            <person name="Oren A."/>
            <person name="Chaudhuri R.R."/>
            <person name="La Ragione R."/>
            <person name="Hildebrand F."/>
            <person name="Pallen M.J."/>
        </authorList>
    </citation>
    <scope>NUCLEOTIDE SEQUENCE</scope>
    <source>
        <strain evidence="1">13766</strain>
    </source>
</reference>
<dbReference type="AlphaFoldDB" id="A0A9D1K4N9"/>
<protein>
    <submittedName>
        <fullName evidence="1">Uncharacterized protein</fullName>
    </submittedName>
</protein>
<comment type="caution">
    <text evidence="1">The sequence shown here is derived from an EMBL/GenBank/DDBJ whole genome shotgun (WGS) entry which is preliminary data.</text>
</comment>
<dbReference type="EMBL" id="DVJN01000010">
    <property type="protein sequence ID" value="HIS91466.1"/>
    <property type="molecule type" value="Genomic_DNA"/>
</dbReference>
<evidence type="ECO:0000313" key="1">
    <source>
        <dbReference type="EMBL" id="HIS91466.1"/>
    </source>
</evidence>
<organism evidence="1 2">
    <name type="scientific">Candidatus Alectryocaccomicrobium excrementavium</name>
    <dbReference type="NCBI Taxonomy" id="2840668"/>
    <lineage>
        <taxon>Bacteria</taxon>
        <taxon>Bacillati</taxon>
        <taxon>Bacillota</taxon>
        <taxon>Clostridia</taxon>
        <taxon>Candidatus Alectryocaccomicrobium</taxon>
    </lineage>
</organism>